<dbReference type="AlphaFoldDB" id="A7VTY9"/>
<gene>
    <name evidence="1" type="ORF">CLOLEP_02034</name>
</gene>
<evidence type="ECO:0000313" key="2">
    <source>
        <dbReference type="Proteomes" id="UP000003490"/>
    </source>
</evidence>
<name>A7VTY9_9FIRM</name>
<evidence type="ECO:0000313" key="1">
    <source>
        <dbReference type="EMBL" id="EDO61635.1"/>
    </source>
</evidence>
<organism evidence="1 2">
    <name type="scientific">[Clostridium] leptum DSM 753</name>
    <dbReference type="NCBI Taxonomy" id="428125"/>
    <lineage>
        <taxon>Bacteria</taxon>
        <taxon>Bacillati</taxon>
        <taxon>Bacillota</taxon>
        <taxon>Clostridia</taxon>
        <taxon>Eubacteriales</taxon>
        <taxon>Oscillospiraceae</taxon>
        <taxon>Oscillospiraceae incertae sedis</taxon>
    </lineage>
</organism>
<reference evidence="1 2" key="2">
    <citation type="submission" date="2007-08" db="EMBL/GenBank/DDBJ databases">
        <authorList>
            <person name="Fulton L."/>
            <person name="Clifton S."/>
            <person name="Fulton B."/>
            <person name="Xu J."/>
            <person name="Minx P."/>
            <person name="Pepin K.H."/>
            <person name="Johnson M."/>
            <person name="Thiruvilangam P."/>
            <person name="Bhonagiri V."/>
            <person name="Nash W.E."/>
            <person name="Wang C."/>
            <person name="Mardis E.R."/>
            <person name="Wilson R.K."/>
        </authorList>
    </citation>
    <scope>NUCLEOTIDE SEQUENCE [LARGE SCALE GENOMIC DNA]</scope>
    <source>
        <strain evidence="1 2">DSM 753</strain>
    </source>
</reference>
<comment type="caution">
    <text evidence="1">The sequence shown here is derived from an EMBL/GenBank/DDBJ whole genome shotgun (WGS) entry which is preliminary data.</text>
</comment>
<dbReference type="Proteomes" id="UP000003490">
    <property type="component" value="Unassembled WGS sequence"/>
</dbReference>
<protein>
    <submittedName>
        <fullName evidence="1">Uncharacterized protein</fullName>
    </submittedName>
</protein>
<dbReference type="EMBL" id="ABCB02000018">
    <property type="protein sequence ID" value="EDO61635.1"/>
    <property type="molecule type" value="Genomic_DNA"/>
</dbReference>
<reference evidence="1 2" key="1">
    <citation type="submission" date="2007-08" db="EMBL/GenBank/DDBJ databases">
        <title>Draft genome sequence of Clostridium leptum (DSM 753).</title>
        <authorList>
            <person name="Sudarsanam P."/>
            <person name="Ley R."/>
            <person name="Guruge J."/>
            <person name="Turnbaugh P.J."/>
            <person name="Mahowald M."/>
            <person name="Liep D."/>
            <person name="Gordon J."/>
        </authorList>
    </citation>
    <scope>NUCLEOTIDE SEQUENCE [LARGE SCALE GENOMIC DNA]</scope>
    <source>
        <strain evidence="1 2">DSM 753</strain>
    </source>
</reference>
<accession>A7VTY9</accession>
<proteinExistence type="predicted"/>
<sequence length="41" mass="4350">MGCGNCRAAVVLTEKQINGNDKSRENNSPGFAASFSVKYGK</sequence>
<dbReference type="HOGENOM" id="CLU_3268066_0_0_9"/>